<feature type="transmembrane region" description="Helical" evidence="5">
    <location>
        <begin position="279"/>
        <end position="298"/>
    </location>
</feature>
<feature type="transmembrane region" description="Helical" evidence="5">
    <location>
        <begin position="138"/>
        <end position="158"/>
    </location>
</feature>
<gene>
    <name evidence="7" type="ORF">WMO66_03230</name>
</gene>
<keyword evidence="8" id="KW-1185">Reference proteome</keyword>
<dbReference type="PANTHER" id="PTHR37422">
    <property type="entry name" value="TEICHURONIC ACID BIOSYNTHESIS PROTEIN TUAE"/>
    <property type="match status" value="1"/>
</dbReference>
<feature type="transmembrane region" description="Helical" evidence="5">
    <location>
        <begin position="344"/>
        <end position="362"/>
    </location>
</feature>
<evidence type="ECO:0000259" key="6">
    <source>
        <dbReference type="Pfam" id="PF04932"/>
    </source>
</evidence>
<evidence type="ECO:0000313" key="8">
    <source>
        <dbReference type="Proteomes" id="UP001491552"/>
    </source>
</evidence>
<comment type="subcellular location">
    <subcellularLocation>
        <location evidence="1">Membrane</location>
        <topology evidence="1">Multi-pass membrane protein</topology>
    </subcellularLocation>
</comment>
<dbReference type="EMBL" id="JBBMFF010000142">
    <property type="protein sequence ID" value="MEQ2510269.1"/>
    <property type="molecule type" value="Genomic_DNA"/>
</dbReference>
<keyword evidence="4 5" id="KW-0472">Membrane</keyword>
<feature type="transmembrane region" description="Helical" evidence="5">
    <location>
        <begin position="400"/>
        <end position="419"/>
    </location>
</feature>
<feature type="transmembrane region" description="Helical" evidence="5">
    <location>
        <begin position="198"/>
        <end position="217"/>
    </location>
</feature>
<dbReference type="Pfam" id="PF04932">
    <property type="entry name" value="Wzy_C"/>
    <property type="match status" value="1"/>
</dbReference>
<dbReference type="RefSeq" id="WP_349134973.1">
    <property type="nucleotide sequence ID" value="NZ_JBBMFF010000142.1"/>
</dbReference>
<feature type="domain" description="O-antigen ligase-related" evidence="6">
    <location>
        <begin position="312"/>
        <end position="446"/>
    </location>
</feature>
<sequence length="523" mass="58370">MDELLRTSLLWRLFAALAALYHRTFLPRMFAAIHRAFAESLPGRALRRLLGGQPAVERSAYRRLMDRGNAWLCGIGARVVPVLEDSLAYRIYRRVMAALRNSLLLGWLFAGGMTGFLLFLFSSYAIMDYLLRDVLQLAAIASVWDELLMLFSLVWVIHRRVDTRRPLSSTANGIGLWIAFYLTVGVLLLMTVRPAPTVNFTGFRASMEYLAVFYLVTHLIRDERDFREMYLTMVIIATVLALHGIWQFIIGVPIPASWTDAAEGAVRTRVYSIFSNPNIMGAYMILFAPMTIGLAYACERPSQKVLFWLCGLAMCAGCLFTMSRGAWLALAIAAVLFALLIDRRLLALMLVCGAVACTLPFVRSRIGYLFTPQFADSNARGGRAKRWATAIGYLKTTDPVFGMGYGMYGGAVAVQNPVLPWVEYMYVDNYYVKILTENGIVGVTAFGMMLLGLVGNGLRACVRTAKTRWSPLCAGMLCGLIGVLIHSVFESIWEEPYMMALFFAVAAMLAWAGLLRRRTQETA</sequence>
<keyword evidence="2 5" id="KW-0812">Transmembrane</keyword>
<evidence type="ECO:0000256" key="4">
    <source>
        <dbReference type="ARBA" id="ARBA00023136"/>
    </source>
</evidence>
<evidence type="ECO:0000256" key="5">
    <source>
        <dbReference type="SAM" id="Phobius"/>
    </source>
</evidence>
<name>A0ABV1G4Y3_9FIRM</name>
<keyword evidence="3 5" id="KW-1133">Transmembrane helix</keyword>
<protein>
    <submittedName>
        <fullName evidence="7">O-antigen ligase family protein</fullName>
    </submittedName>
</protein>
<accession>A0ABV1G4Y3</accession>
<feature type="transmembrane region" description="Helical" evidence="5">
    <location>
        <begin position="305"/>
        <end position="338"/>
    </location>
</feature>
<evidence type="ECO:0000256" key="1">
    <source>
        <dbReference type="ARBA" id="ARBA00004141"/>
    </source>
</evidence>
<dbReference type="GO" id="GO:0016874">
    <property type="term" value="F:ligase activity"/>
    <property type="evidence" value="ECO:0007669"/>
    <property type="project" value="UniProtKB-KW"/>
</dbReference>
<dbReference type="Proteomes" id="UP001491552">
    <property type="component" value="Unassembled WGS sequence"/>
</dbReference>
<dbReference type="PANTHER" id="PTHR37422:SF13">
    <property type="entry name" value="LIPOPOLYSACCHARIDE BIOSYNTHESIS PROTEIN PA4999-RELATED"/>
    <property type="match status" value="1"/>
</dbReference>
<dbReference type="InterPro" id="IPR007016">
    <property type="entry name" value="O-antigen_ligase-rel_domated"/>
</dbReference>
<evidence type="ECO:0000256" key="3">
    <source>
        <dbReference type="ARBA" id="ARBA00022989"/>
    </source>
</evidence>
<feature type="transmembrane region" description="Helical" evidence="5">
    <location>
        <begin position="104"/>
        <end position="126"/>
    </location>
</feature>
<evidence type="ECO:0000256" key="2">
    <source>
        <dbReference type="ARBA" id="ARBA00022692"/>
    </source>
</evidence>
<dbReference type="InterPro" id="IPR051533">
    <property type="entry name" value="WaaL-like"/>
</dbReference>
<feature type="transmembrane region" description="Helical" evidence="5">
    <location>
        <begin position="229"/>
        <end position="249"/>
    </location>
</feature>
<reference evidence="7 8" key="1">
    <citation type="submission" date="2024-03" db="EMBL/GenBank/DDBJ databases">
        <title>Human intestinal bacterial collection.</title>
        <authorList>
            <person name="Pauvert C."/>
            <person name="Hitch T.C.A."/>
            <person name="Clavel T."/>
        </authorList>
    </citation>
    <scope>NUCLEOTIDE SEQUENCE [LARGE SCALE GENOMIC DNA]</scope>
    <source>
        <strain evidence="7 8">CLA-AA-H192</strain>
    </source>
</reference>
<feature type="transmembrane region" description="Helical" evidence="5">
    <location>
        <begin position="470"/>
        <end position="489"/>
    </location>
</feature>
<feature type="transmembrane region" description="Helical" evidence="5">
    <location>
        <begin position="170"/>
        <end position="192"/>
    </location>
</feature>
<proteinExistence type="predicted"/>
<feature type="transmembrane region" description="Helical" evidence="5">
    <location>
        <begin position="439"/>
        <end position="458"/>
    </location>
</feature>
<organism evidence="7 8">
    <name type="scientific">Faecousia intestinalis</name>
    <dbReference type="NCBI Taxonomy" id="3133167"/>
    <lineage>
        <taxon>Bacteria</taxon>
        <taxon>Bacillati</taxon>
        <taxon>Bacillota</taxon>
        <taxon>Clostridia</taxon>
        <taxon>Eubacteriales</taxon>
        <taxon>Oscillospiraceae</taxon>
        <taxon>Faecousia</taxon>
    </lineage>
</organism>
<comment type="caution">
    <text evidence="7">The sequence shown here is derived from an EMBL/GenBank/DDBJ whole genome shotgun (WGS) entry which is preliminary data.</text>
</comment>
<keyword evidence="7" id="KW-0436">Ligase</keyword>
<evidence type="ECO:0000313" key="7">
    <source>
        <dbReference type="EMBL" id="MEQ2510269.1"/>
    </source>
</evidence>
<feature type="transmembrane region" description="Helical" evidence="5">
    <location>
        <begin position="495"/>
        <end position="515"/>
    </location>
</feature>